<dbReference type="PANTHER" id="PTHR43205:SF7">
    <property type="entry name" value="PROSTAGLANDIN REDUCTASE 1"/>
    <property type="match status" value="1"/>
</dbReference>
<reference evidence="3" key="1">
    <citation type="submission" date="2015-01" db="EMBL/GenBank/DDBJ databases">
        <authorList>
            <person name="Xiang T."/>
            <person name="Song Y."/>
            <person name="Huang L."/>
            <person name="Wang B."/>
            <person name="Wu P."/>
        </authorList>
    </citation>
    <scope>NUCLEOTIDE SEQUENCE [LARGE SCALE GENOMIC DNA]</scope>
    <source>
        <strain evidence="3">OBR1</strain>
    </source>
</reference>
<keyword evidence="5" id="KW-1185">Reference proteome</keyword>
<proteinExistence type="predicted"/>
<dbReference type="EMBL" id="MJLX01000018">
    <property type="protein sequence ID" value="RLM25821.1"/>
    <property type="molecule type" value="Genomic_DNA"/>
</dbReference>
<dbReference type="GO" id="GO:0016628">
    <property type="term" value="F:oxidoreductase activity, acting on the CH-CH group of donors, NAD or NADP as acceptor"/>
    <property type="evidence" value="ECO:0007669"/>
    <property type="project" value="InterPro"/>
</dbReference>
<dbReference type="PANTHER" id="PTHR43205">
    <property type="entry name" value="PROSTAGLANDIN REDUCTASE"/>
    <property type="match status" value="1"/>
</dbReference>
<dbReference type="InterPro" id="IPR041694">
    <property type="entry name" value="ADH_N_2"/>
</dbReference>
<reference evidence="5" key="2">
    <citation type="submission" date="2015-01" db="EMBL/GenBank/DDBJ databases">
        <authorList>
            <person name="Paterson Steve"/>
        </authorList>
    </citation>
    <scope>NUCLEOTIDE SEQUENCE [LARGE SCALE GENOMIC DNA]</scope>
    <source>
        <strain evidence="5">OBR1</strain>
    </source>
</reference>
<evidence type="ECO:0000313" key="6">
    <source>
        <dbReference type="Proteomes" id="UP000285972"/>
    </source>
</evidence>
<evidence type="ECO:0000313" key="5">
    <source>
        <dbReference type="Proteomes" id="UP000044377"/>
    </source>
</evidence>
<sequence>MSQLENASIVLNSHPDGAATLENFRLESSVLKPLRPGEFLVKNRWLSIDPYIRPRLNKSTMYVSSIKLGEVIPAETIGEIVESQNPLFNVGDLVFTISGWQKYYVGDKQNFIVNRLPVTSLPPSIFLGVVGTPGRSAYFGLNKIAKPKAGETLVVSAASGSVGSVVGQLGKLAGCHVVGLAGSDEKCRYVVEELGFDACLNYKTADLNQDLRDACPHGIDIYFENVGGRVSLFVAKLLNEGARVPICGNAANYNKGTDVDTSGPANFFSSLPDAPLNRFFLVTEWFKDYAESDAFLLDLVEKGVLKYRETITDGLENAPQSFIDLLDGKHLGKQLIRMC</sequence>
<dbReference type="Proteomes" id="UP000285972">
    <property type="component" value="Unassembled WGS sequence"/>
</dbReference>
<dbReference type="InterPro" id="IPR045010">
    <property type="entry name" value="MDR_fam"/>
</dbReference>
<dbReference type="SUPFAM" id="SSF50129">
    <property type="entry name" value="GroES-like"/>
    <property type="match status" value="1"/>
</dbReference>
<evidence type="ECO:0000259" key="2">
    <source>
        <dbReference type="SMART" id="SM00829"/>
    </source>
</evidence>
<protein>
    <submittedName>
        <fullName evidence="4">NADP-dependent oxidoreductase</fullName>
    </submittedName>
    <submittedName>
        <fullName evidence="3">Putative oxidoreductase YncB</fullName>
    </submittedName>
</protein>
<dbReference type="KEGG" id="bgj:AWC36_13790"/>
<dbReference type="SUPFAM" id="SSF51735">
    <property type="entry name" value="NAD(P)-binding Rossmann-fold domains"/>
    <property type="match status" value="1"/>
</dbReference>
<dbReference type="AlphaFoldDB" id="A0A0G4JQB0"/>
<dbReference type="OrthoDB" id="9780520at2"/>
<dbReference type="Gene3D" id="3.90.180.10">
    <property type="entry name" value="Medium-chain alcohol dehydrogenases, catalytic domain"/>
    <property type="match status" value="1"/>
</dbReference>
<evidence type="ECO:0000313" key="4">
    <source>
        <dbReference type="EMBL" id="RLM25821.1"/>
    </source>
</evidence>
<dbReference type="Pfam" id="PF16884">
    <property type="entry name" value="ADH_N_2"/>
    <property type="match status" value="1"/>
</dbReference>
<evidence type="ECO:0000256" key="1">
    <source>
        <dbReference type="ARBA" id="ARBA00023002"/>
    </source>
</evidence>
<dbReference type="InterPro" id="IPR011032">
    <property type="entry name" value="GroES-like_sf"/>
</dbReference>
<dbReference type="EMBL" id="CGIG01000001">
    <property type="protein sequence ID" value="CPR14102.1"/>
    <property type="molecule type" value="Genomic_DNA"/>
</dbReference>
<accession>A0A0G4JQB0</accession>
<dbReference type="STRING" id="1109412.BN1221_00509c"/>
<dbReference type="Gene3D" id="3.40.50.720">
    <property type="entry name" value="NAD(P)-binding Rossmann-like Domain"/>
    <property type="match status" value="1"/>
</dbReference>
<dbReference type="GeneID" id="70907876"/>
<name>A0A0G4JQB0_9GAMM</name>
<dbReference type="FunFam" id="3.40.50.720:FF:000121">
    <property type="entry name" value="Prostaglandin reductase 2"/>
    <property type="match status" value="1"/>
</dbReference>
<dbReference type="InterPro" id="IPR036291">
    <property type="entry name" value="NAD(P)-bd_dom_sf"/>
</dbReference>
<dbReference type="Proteomes" id="UP000044377">
    <property type="component" value="Unassembled WGS sequence"/>
</dbReference>
<reference evidence="4 6" key="3">
    <citation type="submission" date="2016-09" db="EMBL/GenBank/DDBJ databases">
        <authorList>
            <person name="Doonan J."/>
            <person name="Pachebat J.A."/>
            <person name="Golyshin P.N."/>
            <person name="Denman S."/>
            <person name="Mcdonald J.E."/>
        </authorList>
    </citation>
    <scope>NUCLEOTIDE SEQUENCE [LARGE SCALE GENOMIC DNA]</scope>
    <source>
        <strain evidence="4 6">FRB141</strain>
    </source>
</reference>
<feature type="domain" description="Enoyl reductase (ER)" evidence="2">
    <location>
        <begin position="19"/>
        <end position="336"/>
    </location>
</feature>
<dbReference type="InterPro" id="IPR013149">
    <property type="entry name" value="ADH-like_C"/>
</dbReference>
<dbReference type="SMART" id="SM00829">
    <property type="entry name" value="PKS_ER"/>
    <property type="match status" value="1"/>
</dbReference>
<dbReference type="Pfam" id="PF00107">
    <property type="entry name" value="ADH_zinc_N"/>
    <property type="match status" value="1"/>
</dbReference>
<dbReference type="CDD" id="cd05288">
    <property type="entry name" value="PGDH"/>
    <property type="match status" value="1"/>
</dbReference>
<dbReference type="InterPro" id="IPR020843">
    <property type="entry name" value="ER"/>
</dbReference>
<dbReference type="RefSeq" id="WP_048635980.1">
    <property type="nucleotide sequence ID" value="NZ_CGIG01000001.1"/>
</dbReference>
<organism evidence="3 5">
    <name type="scientific">Brenneria goodwinii</name>
    <dbReference type="NCBI Taxonomy" id="1109412"/>
    <lineage>
        <taxon>Bacteria</taxon>
        <taxon>Pseudomonadati</taxon>
        <taxon>Pseudomonadota</taxon>
        <taxon>Gammaproteobacteria</taxon>
        <taxon>Enterobacterales</taxon>
        <taxon>Pectobacteriaceae</taxon>
        <taxon>Brenneria</taxon>
    </lineage>
</organism>
<gene>
    <name evidence="4" type="ORF">BIY26_08545</name>
    <name evidence="3" type="ORF">BN1221_00509c</name>
</gene>
<keyword evidence="1" id="KW-0560">Oxidoreductase</keyword>
<evidence type="ECO:0000313" key="3">
    <source>
        <dbReference type="EMBL" id="CPR14102.1"/>
    </source>
</evidence>